<keyword evidence="2" id="KW-1185">Reference proteome</keyword>
<sequence>MKAVSIPGLEELEVLSLSCIEVVQGGAIGNVPEDHGLRGYGSELLQLHKHIPPSYSSEVENGPHFKYLLGAPHCLVKPLL</sequence>
<name>A0A4Y2W000_ARAVE</name>
<dbReference type="EMBL" id="BGPR01053067">
    <property type="protein sequence ID" value="GBO29876.1"/>
    <property type="molecule type" value="Genomic_DNA"/>
</dbReference>
<reference evidence="1 2" key="1">
    <citation type="journal article" date="2019" name="Sci. Rep.">
        <title>Orb-weaving spider Araneus ventricosus genome elucidates the spidroin gene catalogue.</title>
        <authorList>
            <person name="Kono N."/>
            <person name="Nakamura H."/>
            <person name="Ohtoshi R."/>
            <person name="Moran D.A.P."/>
            <person name="Shinohara A."/>
            <person name="Yoshida Y."/>
            <person name="Fujiwara M."/>
            <person name="Mori M."/>
            <person name="Tomita M."/>
            <person name="Arakawa K."/>
        </authorList>
    </citation>
    <scope>NUCLEOTIDE SEQUENCE [LARGE SCALE GENOMIC DNA]</scope>
</reference>
<dbReference type="AlphaFoldDB" id="A0A4Y2W000"/>
<gene>
    <name evidence="1" type="ORF">AVEN_59968_1</name>
</gene>
<accession>A0A4Y2W000</accession>
<dbReference type="Proteomes" id="UP000499080">
    <property type="component" value="Unassembled WGS sequence"/>
</dbReference>
<proteinExistence type="predicted"/>
<comment type="caution">
    <text evidence="1">The sequence shown here is derived from an EMBL/GenBank/DDBJ whole genome shotgun (WGS) entry which is preliminary data.</text>
</comment>
<evidence type="ECO:0000313" key="2">
    <source>
        <dbReference type="Proteomes" id="UP000499080"/>
    </source>
</evidence>
<evidence type="ECO:0000313" key="1">
    <source>
        <dbReference type="EMBL" id="GBO29876.1"/>
    </source>
</evidence>
<organism evidence="1 2">
    <name type="scientific">Araneus ventricosus</name>
    <name type="common">Orbweaver spider</name>
    <name type="synonym">Epeira ventricosa</name>
    <dbReference type="NCBI Taxonomy" id="182803"/>
    <lineage>
        <taxon>Eukaryota</taxon>
        <taxon>Metazoa</taxon>
        <taxon>Ecdysozoa</taxon>
        <taxon>Arthropoda</taxon>
        <taxon>Chelicerata</taxon>
        <taxon>Arachnida</taxon>
        <taxon>Araneae</taxon>
        <taxon>Araneomorphae</taxon>
        <taxon>Entelegynae</taxon>
        <taxon>Araneoidea</taxon>
        <taxon>Araneidae</taxon>
        <taxon>Araneus</taxon>
    </lineage>
</organism>
<protein>
    <submittedName>
        <fullName evidence="1">Uncharacterized protein</fullName>
    </submittedName>
</protein>